<dbReference type="AlphaFoldDB" id="A0A164RYB1"/>
<keyword evidence="3" id="KW-1185">Reference proteome</keyword>
<organism evidence="2 3">
    <name type="scientific">Sistotremastrum niveocremeum HHB9708</name>
    <dbReference type="NCBI Taxonomy" id="1314777"/>
    <lineage>
        <taxon>Eukaryota</taxon>
        <taxon>Fungi</taxon>
        <taxon>Dikarya</taxon>
        <taxon>Basidiomycota</taxon>
        <taxon>Agaricomycotina</taxon>
        <taxon>Agaricomycetes</taxon>
        <taxon>Sistotremastrales</taxon>
        <taxon>Sistotremastraceae</taxon>
        <taxon>Sertulicium</taxon>
        <taxon>Sertulicium niveocremeum</taxon>
    </lineage>
</organism>
<dbReference type="EMBL" id="KV419499">
    <property type="protein sequence ID" value="KZS86450.1"/>
    <property type="molecule type" value="Genomic_DNA"/>
</dbReference>
<accession>A0A164RYB1</accession>
<dbReference type="EMBL" id="KV419417">
    <property type="protein sequence ID" value="KZS90995.1"/>
    <property type="molecule type" value="Genomic_DNA"/>
</dbReference>
<evidence type="ECO:0000313" key="3">
    <source>
        <dbReference type="Proteomes" id="UP000076722"/>
    </source>
</evidence>
<evidence type="ECO:0000313" key="1">
    <source>
        <dbReference type="EMBL" id="KZS86450.1"/>
    </source>
</evidence>
<sequence length="119" mass="13080">MTGPWPAAGADRKPVSVAGHTKMARPATATAVHGHDRRLPVQLRLLDRSPHRPVTEPVATGFWCHGLYTGLCIYVYYNPKCVPRLRTLIELAQLALPYGRLGDERTFAEAESTVASKDS</sequence>
<name>A0A164RYB1_9AGAM</name>
<gene>
    <name evidence="2" type="ORF">SISNIDRAFT_467934</name>
    <name evidence="1" type="ORF">SISNIDRAFT_502781</name>
</gene>
<dbReference type="Proteomes" id="UP000076722">
    <property type="component" value="Unassembled WGS sequence"/>
</dbReference>
<proteinExistence type="predicted"/>
<evidence type="ECO:0000313" key="2">
    <source>
        <dbReference type="EMBL" id="KZS90995.1"/>
    </source>
</evidence>
<reference evidence="2 3" key="1">
    <citation type="journal article" date="2016" name="Mol. Biol. Evol.">
        <title>Comparative Genomics of Early-Diverging Mushroom-Forming Fungi Provides Insights into the Origins of Lignocellulose Decay Capabilities.</title>
        <authorList>
            <person name="Nagy L.G."/>
            <person name="Riley R."/>
            <person name="Tritt A."/>
            <person name="Adam C."/>
            <person name="Daum C."/>
            <person name="Floudas D."/>
            <person name="Sun H."/>
            <person name="Yadav J.S."/>
            <person name="Pangilinan J."/>
            <person name="Larsson K.H."/>
            <person name="Matsuura K."/>
            <person name="Barry K."/>
            <person name="Labutti K."/>
            <person name="Kuo R."/>
            <person name="Ohm R.A."/>
            <person name="Bhattacharya S.S."/>
            <person name="Shirouzu T."/>
            <person name="Yoshinaga Y."/>
            <person name="Martin F.M."/>
            <person name="Grigoriev I.V."/>
            <person name="Hibbett D.S."/>
        </authorList>
    </citation>
    <scope>NUCLEOTIDE SEQUENCE [LARGE SCALE GENOMIC DNA]</scope>
    <source>
        <strain evidence="2 3">HHB9708</strain>
    </source>
</reference>
<protein>
    <submittedName>
        <fullName evidence="2">Uncharacterized protein</fullName>
    </submittedName>
</protein>